<comment type="caution">
    <text evidence="3">The sequence shown here is derived from an EMBL/GenBank/DDBJ whole genome shotgun (WGS) entry which is preliminary data.</text>
</comment>
<name>A0ABP9KII3_9SPHN</name>
<feature type="region of interest" description="Disordered" evidence="1">
    <location>
        <begin position="477"/>
        <end position="500"/>
    </location>
</feature>
<feature type="chain" id="PRO_5046061303" description="DUF1570 domain-containing protein" evidence="2">
    <location>
        <begin position="20"/>
        <end position="531"/>
    </location>
</feature>
<sequence length="531" mass="60247">MRLLLTAFAFLFVSSPAAAEWWRAETNNFVIISEDDEDEVRRFAAELERFDMALRYLQNMPIGEEQPTDATKLTVYRFGDVGDIGRMAGSSGVAGFYIPRAGDSVAFSPAREERRRSMTVVDVDRSRNRVARLDAVSVLQHEYVHYFMMQHFPAAYPAWYVEGYAELLATIRFNEDGTFHVGDPPQYRAAQIFQLRQFPIEDMLDQEHELSGYEGYQFYGTGWLLAHYLNFDPTRLAQLNEYLVAIGQGEDSLTAARRIFGDLDQIDRELREYRDGAFPGYDVTTPGYVEPQPQMRRLTEIEEDLIREEMELRRGVGKDDAAKIARDIIRKAGGGSMPSQSHALGLLARAYYAAEDYDNALAVGERLMEVDDTNILGPLVASWVAAERSDDDPAWQERAVQYAADALMIDEHDPRTRIAYYYSFLAADMEVPENAVIALEQAFDTAGSDPTYRVFLARQLLFEDRLGDAKAVLQPIAFRGHNQGPSDNDEERDPTKRPPNLDEIMAEINEGDRDAALAMMDELIDWEPEDA</sequence>
<dbReference type="Gene3D" id="1.25.40.10">
    <property type="entry name" value="Tetratricopeptide repeat domain"/>
    <property type="match status" value="1"/>
</dbReference>
<protein>
    <recommendedName>
        <fullName evidence="5">DUF1570 domain-containing protein</fullName>
    </recommendedName>
</protein>
<reference evidence="4" key="1">
    <citation type="journal article" date="2019" name="Int. J. Syst. Evol. Microbiol.">
        <title>The Global Catalogue of Microorganisms (GCM) 10K type strain sequencing project: providing services to taxonomists for standard genome sequencing and annotation.</title>
        <authorList>
            <consortium name="The Broad Institute Genomics Platform"/>
            <consortium name="The Broad Institute Genome Sequencing Center for Infectious Disease"/>
            <person name="Wu L."/>
            <person name="Ma J."/>
        </authorList>
    </citation>
    <scope>NUCLEOTIDE SEQUENCE [LARGE SCALE GENOMIC DNA]</scope>
    <source>
        <strain evidence="4">JCM 18014</strain>
    </source>
</reference>
<dbReference type="InterPro" id="IPR011990">
    <property type="entry name" value="TPR-like_helical_dom_sf"/>
</dbReference>
<gene>
    <name evidence="3" type="ORF">GCM10023208_27110</name>
</gene>
<dbReference type="SUPFAM" id="SSF48452">
    <property type="entry name" value="TPR-like"/>
    <property type="match status" value="1"/>
</dbReference>
<accession>A0ABP9KII3</accession>
<keyword evidence="2" id="KW-0732">Signal</keyword>
<evidence type="ECO:0000313" key="4">
    <source>
        <dbReference type="Proteomes" id="UP001500518"/>
    </source>
</evidence>
<dbReference type="RefSeq" id="WP_346033558.1">
    <property type="nucleotide sequence ID" value="NZ_BAABHV010000021.1"/>
</dbReference>
<proteinExistence type="predicted"/>
<dbReference type="EMBL" id="BAABHV010000021">
    <property type="protein sequence ID" value="GAA5059605.1"/>
    <property type="molecule type" value="Genomic_DNA"/>
</dbReference>
<organism evidence="3 4">
    <name type="scientific">Erythrobacter westpacificensis</name>
    <dbReference type="NCBI Taxonomy" id="1055231"/>
    <lineage>
        <taxon>Bacteria</taxon>
        <taxon>Pseudomonadati</taxon>
        <taxon>Pseudomonadota</taxon>
        <taxon>Alphaproteobacteria</taxon>
        <taxon>Sphingomonadales</taxon>
        <taxon>Erythrobacteraceae</taxon>
        <taxon>Erythrobacter/Porphyrobacter group</taxon>
        <taxon>Erythrobacter</taxon>
    </lineage>
</organism>
<evidence type="ECO:0000256" key="1">
    <source>
        <dbReference type="SAM" id="MobiDB-lite"/>
    </source>
</evidence>
<feature type="signal peptide" evidence="2">
    <location>
        <begin position="1"/>
        <end position="19"/>
    </location>
</feature>
<dbReference type="Proteomes" id="UP001500518">
    <property type="component" value="Unassembled WGS sequence"/>
</dbReference>
<evidence type="ECO:0000256" key="2">
    <source>
        <dbReference type="SAM" id="SignalP"/>
    </source>
</evidence>
<evidence type="ECO:0008006" key="5">
    <source>
        <dbReference type="Google" id="ProtNLM"/>
    </source>
</evidence>
<evidence type="ECO:0000313" key="3">
    <source>
        <dbReference type="EMBL" id="GAA5059605.1"/>
    </source>
</evidence>
<keyword evidence="4" id="KW-1185">Reference proteome</keyword>